<evidence type="ECO:0000313" key="1">
    <source>
        <dbReference type="EMBL" id="GBO18565.1"/>
    </source>
</evidence>
<accession>A0A4Y2V051</accession>
<proteinExistence type="predicted"/>
<protein>
    <submittedName>
        <fullName evidence="1">Uncharacterized protein</fullName>
    </submittedName>
</protein>
<sequence length="99" mass="11297">MPIYCLHRCHDERIGFVSSRVAVTSRSRIPVSSLVDHRRRTVYVKCKAKKGAIRVYGSETFDSFLCDLHLQSDNIITTADVSLGWIRLVGEVMPFSRLQ</sequence>
<name>A0A4Y2V051_ARAVE</name>
<comment type="caution">
    <text evidence="1">The sequence shown here is derived from an EMBL/GenBank/DDBJ whole genome shotgun (WGS) entry which is preliminary data.</text>
</comment>
<dbReference type="Proteomes" id="UP000499080">
    <property type="component" value="Unassembled WGS sequence"/>
</dbReference>
<dbReference type="AlphaFoldDB" id="A0A4Y2V051"/>
<evidence type="ECO:0000313" key="2">
    <source>
        <dbReference type="Proteomes" id="UP000499080"/>
    </source>
</evidence>
<dbReference type="EMBL" id="BGPR01042172">
    <property type="protein sequence ID" value="GBO18565.1"/>
    <property type="molecule type" value="Genomic_DNA"/>
</dbReference>
<gene>
    <name evidence="1" type="ORF">AVEN_201326_1</name>
</gene>
<keyword evidence="2" id="KW-1185">Reference proteome</keyword>
<organism evidence="1 2">
    <name type="scientific">Araneus ventricosus</name>
    <name type="common">Orbweaver spider</name>
    <name type="synonym">Epeira ventricosa</name>
    <dbReference type="NCBI Taxonomy" id="182803"/>
    <lineage>
        <taxon>Eukaryota</taxon>
        <taxon>Metazoa</taxon>
        <taxon>Ecdysozoa</taxon>
        <taxon>Arthropoda</taxon>
        <taxon>Chelicerata</taxon>
        <taxon>Arachnida</taxon>
        <taxon>Araneae</taxon>
        <taxon>Araneomorphae</taxon>
        <taxon>Entelegynae</taxon>
        <taxon>Araneoidea</taxon>
        <taxon>Araneidae</taxon>
        <taxon>Araneus</taxon>
    </lineage>
</organism>
<reference evidence="1 2" key="1">
    <citation type="journal article" date="2019" name="Sci. Rep.">
        <title>Orb-weaving spider Araneus ventricosus genome elucidates the spidroin gene catalogue.</title>
        <authorList>
            <person name="Kono N."/>
            <person name="Nakamura H."/>
            <person name="Ohtoshi R."/>
            <person name="Moran D.A.P."/>
            <person name="Shinohara A."/>
            <person name="Yoshida Y."/>
            <person name="Fujiwara M."/>
            <person name="Mori M."/>
            <person name="Tomita M."/>
            <person name="Arakawa K."/>
        </authorList>
    </citation>
    <scope>NUCLEOTIDE SEQUENCE [LARGE SCALE GENOMIC DNA]</scope>
</reference>